<dbReference type="FunFam" id="3.20.19.10:FF:000001">
    <property type="entry name" value="Aconitate hydratase"/>
    <property type="match status" value="1"/>
</dbReference>
<dbReference type="InterPro" id="IPR006249">
    <property type="entry name" value="Aconitase/IRP2"/>
</dbReference>
<dbReference type="InterPro" id="IPR018136">
    <property type="entry name" value="Aconitase_4Fe-4S_BS"/>
</dbReference>
<dbReference type="InterPro" id="IPR000573">
    <property type="entry name" value="AconitaseA/IPMdHydase_ssu_swvl"/>
</dbReference>
<protein>
    <recommendedName>
        <fullName evidence="7">Aconitate hydratase</fullName>
        <shortName evidence="7">Aconitase</shortName>
        <ecNumber evidence="7">4.2.1.3</ecNumber>
    </recommendedName>
</protein>
<comment type="function">
    <text evidence="7">Catalyzes the isomerization of citrate to isocitrate via cis-aconitate.</text>
</comment>
<evidence type="ECO:0000256" key="1">
    <source>
        <dbReference type="ARBA" id="ARBA00001966"/>
    </source>
</evidence>
<keyword evidence="6 7" id="KW-0456">Lyase</keyword>
<organism evidence="10 11">
    <name type="scientific">Amycolatopsis albispora</name>
    <dbReference type="NCBI Taxonomy" id="1804986"/>
    <lineage>
        <taxon>Bacteria</taxon>
        <taxon>Bacillati</taxon>
        <taxon>Actinomycetota</taxon>
        <taxon>Actinomycetes</taxon>
        <taxon>Pseudonocardiales</taxon>
        <taxon>Pseudonocardiaceae</taxon>
        <taxon>Amycolatopsis</taxon>
    </lineage>
</organism>
<dbReference type="InterPro" id="IPR001030">
    <property type="entry name" value="Acoase/IPM_deHydtase_lsu_aba"/>
</dbReference>
<name>A0A344L084_9PSEU</name>
<evidence type="ECO:0000256" key="7">
    <source>
        <dbReference type="RuleBase" id="RU361275"/>
    </source>
</evidence>
<dbReference type="Proteomes" id="UP000250434">
    <property type="component" value="Chromosome"/>
</dbReference>
<dbReference type="OrthoDB" id="9764318at2"/>
<dbReference type="Gene3D" id="3.30.499.10">
    <property type="entry name" value="Aconitase, domain 3"/>
    <property type="match status" value="2"/>
</dbReference>
<evidence type="ECO:0000256" key="5">
    <source>
        <dbReference type="ARBA" id="ARBA00023014"/>
    </source>
</evidence>
<gene>
    <name evidence="10" type="ORF">A4R43_02065</name>
</gene>
<keyword evidence="5 7" id="KW-0411">Iron-sulfur</keyword>
<comment type="cofactor">
    <cofactor evidence="1">
        <name>[4Fe-4S] cluster</name>
        <dbReference type="ChEBI" id="CHEBI:49883"/>
    </cofactor>
</comment>
<dbReference type="Pfam" id="PF00330">
    <property type="entry name" value="Aconitase"/>
    <property type="match status" value="1"/>
</dbReference>
<evidence type="ECO:0000259" key="8">
    <source>
        <dbReference type="Pfam" id="PF00330"/>
    </source>
</evidence>
<evidence type="ECO:0000313" key="10">
    <source>
        <dbReference type="EMBL" id="AXB41458.1"/>
    </source>
</evidence>
<dbReference type="EMBL" id="CP015163">
    <property type="protein sequence ID" value="AXB41458.1"/>
    <property type="molecule type" value="Genomic_DNA"/>
</dbReference>
<evidence type="ECO:0000256" key="6">
    <source>
        <dbReference type="ARBA" id="ARBA00023239"/>
    </source>
</evidence>
<dbReference type="Gene3D" id="3.20.19.10">
    <property type="entry name" value="Aconitase, domain 4"/>
    <property type="match status" value="1"/>
</dbReference>
<dbReference type="RefSeq" id="WP_113690713.1">
    <property type="nucleotide sequence ID" value="NZ_CP015163.1"/>
</dbReference>
<dbReference type="PANTHER" id="PTHR11670">
    <property type="entry name" value="ACONITASE/IRON-RESPONSIVE ELEMENT FAMILY MEMBER"/>
    <property type="match status" value="1"/>
</dbReference>
<reference evidence="10 11" key="1">
    <citation type="submission" date="2016-04" db="EMBL/GenBank/DDBJ databases">
        <title>Complete genome sequence and analysis of deep-sea sediment isolate, Amycolatopsis sp. WP1.</title>
        <authorList>
            <person name="Wang H."/>
            <person name="Chen S."/>
            <person name="Wu Q."/>
        </authorList>
    </citation>
    <scope>NUCLEOTIDE SEQUENCE [LARGE SCALE GENOMIC DNA]</scope>
    <source>
        <strain evidence="10 11">WP1</strain>
    </source>
</reference>
<dbReference type="InterPro" id="IPR015931">
    <property type="entry name" value="Acnase/IPM_dHydase_lsu_aba_1/3"/>
</dbReference>
<dbReference type="UniPathway" id="UPA00223">
    <property type="reaction ID" value="UER00718"/>
</dbReference>
<feature type="domain" description="Aconitase/3-isopropylmalate dehydratase large subunit alpha/beta/alpha" evidence="8">
    <location>
        <begin position="64"/>
        <end position="541"/>
    </location>
</feature>
<keyword evidence="11" id="KW-1185">Reference proteome</keyword>
<accession>A0A344L084</accession>
<keyword evidence="4 7" id="KW-0408">Iron</keyword>
<dbReference type="InterPro" id="IPR015928">
    <property type="entry name" value="Aconitase/3IPM_dehydase_swvl"/>
</dbReference>
<dbReference type="Gene3D" id="6.10.190.10">
    <property type="match status" value="1"/>
</dbReference>
<dbReference type="Pfam" id="PF00694">
    <property type="entry name" value="Aconitase_C"/>
    <property type="match status" value="1"/>
</dbReference>
<feature type="domain" description="Aconitase A/isopropylmalate dehydratase small subunit swivel" evidence="9">
    <location>
        <begin position="677"/>
        <end position="796"/>
    </location>
</feature>
<dbReference type="InterPro" id="IPR044137">
    <property type="entry name" value="AcnA_IRP_Swivel"/>
</dbReference>
<dbReference type="UniPathway" id="UPA00946"/>
<dbReference type="SUPFAM" id="SSF53732">
    <property type="entry name" value="Aconitase iron-sulfur domain"/>
    <property type="match status" value="1"/>
</dbReference>
<keyword evidence="3" id="KW-0479">Metal-binding</keyword>
<dbReference type="InterPro" id="IPR036008">
    <property type="entry name" value="Aconitase_4Fe-4S_dom"/>
</dbReference>
<dbReference type="NCBIfam" id="NF006757">
    <property type="entry name" value="PRK09277.1"/>
    <property type="match status" value="1"/>
</dbReference>
<dbReference type="PROSITE" id="PS00450">
    <property type="entry name" value="ACONITASE_1"/>
    <property type="match status" value="1"/>
</dbReference>
<dbReference type="GO" id="GO:0051539">
    <property type="term" value="F:4 iron, 4 sulfur cluster binding"/>
    <property type="evidence" value="ECO:0007669"/>
    <property type="project" value="UniProtKB-KW"/>
</dbReference>
<dbReference type="GO" id="GO:0006099">
    <property type="term" value="P:tricarboxylic acid cycle"/>
    <property type="evidence" value="ECO:0007669"/>
    <property type="project" value="UniProtKB-UniPathway"/>
</dbReference>
<dbReference type="NCBIfam" id="TIGR01341">
    <property type="entry name" value="aconitase_1"/>
    <property type="match status" value="1"/>
</dbReference>
<sequence length="874" mass="93973">MSTRDTLVVGSERYLIHRIGALAPDDLPYTLRIVLENLLRHPGGDLAPVEALLRWGEPDVHKTAVDLYPSRIFLHDTNGVPVLADIAAMRHAMAELGGDPRRVNPAIPAELVIDHSVIADVFGRPDALTRNVEIEYERNAERYRFLKWGQQNLENFAVVPPGTGIMHQVNLEHLARVVMTADGWAYPDLCLGTDSHTTMVNGLGVLGWGIGGIEAEAAMLGQSLTMLIPPVVGVRLHGELPDGATATDLVLTITELMRAHGVVGKFVEFSGPGVAAIGLADRATIANMSPEFGSTCAYFPIDEETLRYLRFSGRSPDRVALVEAYAKEQGLWHEPERATAYSETIELDLGTIVPSLAGPRRPQDRVRLDAAKAGFRRAVTELGLPPRDPVPVRLGGREHRLGNGTVAIAAITSCTNTSNPAVMVAAGLLARNAVEAGLRSKPWVKTTLSPGSRVATDYLGKAGLTPYLAELGFHLTGFGCMTCIGASGPLIDEVTAAVEEHGLAVAAVLSGNRNFDGRINPDVRLNYLASPPLVVAYALAGTMDLDPLTEPLGTGPHGDPVYLRDIWPSSAQVREVVGGSLRPDMFTEVYRDVFAGDDRWHRLDVPGGETFAWDERSTYLRRPPYLDGMTAAPGRVEDILGARVLVKLGDSVTTDHVSPAGAIPPGTPAGQHLGRLGVTRFELNTYASRRGNHEVMMRGCFANVRLRNQLVPGREGGVTIDPGGDVTSVYDAALAHRAEGMPLVVLAGRDYGSGSSRDWAAKGPALLGVRAVLAESFERIHRSNLIGMGVLPLQFAPGQSAGTLGLTGHETFDIRGLAGAEPGHYPETVTIEAGGRVFEAIVRLDTVREQEYHRHGGILPFVLRDLLATEGKHR</sequence>
<dbReference type="AlphaFoldDB" id="A0A344L084"/>
<dbReference type="EC" id="4.2.1.3" evidence="7"/>
<dbReference type="PROSITE" id="PS01244">
    <property type="entry name" value="ACONITASE_2"/>
    <property type="match status" value="1"/>
</dbReference>
<dbReference type="CDD" id="cd01586">
    <property type="entry name" value="AcnA_IRP"/>
    <property type="match status" value="1"/>
</dbReference>
<comment type="catalytic activity">
    <reaction evidence="7">
        <text>citrate = D-threo-isocitrate</text>
        <dbReference type="Rhea" id="RHEA:10336"/>
        <dbReference type="ChEBI" id="CHEBI:15562"/>
        <dbReference type="ChEBI" id="CHEBI:16947"/>
        <dbReference type="EC" id="4.2.1.3"/>
    </reaction>
</comment>
<dbReference type="GO" id="GO:0003994">
    <property type="term" value="F:aconitate hydratase activity"/>
    <property type="evidence" value="ECO:0007669"/>
    <property type="project" value="UniProtKB-EC"/>
</dbReference>
<dbReference type="KEGG" id="aab:A4R43_02065"/>
<evidence type="ECO:0000313" key="11">
    <source>
        <dbReference type="Proteomes" id="UP000250434"/>
    </source>
</evidence>
<dbReference type="GO" id="GO:0046872">
    <property type="term" value="F:metal ion binding"/>
    <property type="evidence" value="ECO:0007669"/>
    <property type="project" value="UniProtKB-KW"/>
</dbReference>
<evidence type="ECO:0000256" key="4">
    <source>
        <dbReference type="ARBA" id="ARBA00023004"/>
    </source>
</evidence>
<dbReference type="PRINTS" id="PR00415">
    <property type="entry name" value="ACONITASE"/>
</dbReference>
<proteinExistence type="inferred from homology"/>
<keyword evidence="7" id="KW-0004">4Fe-4S</keyword>
<dbReference type="CDD" id="cd01580">
    <property type="entry name" value="AcnA_IRP_Swivel"/>
    <property type="match status" value="1"/>
</dbReference>
<evidence type="ECO:0000259" key="9">
    <source>
        <dbReference type="Pfam" id="PF00694"/>
    </source>
</evidence>
<dbReference type="NCBIfam" id="NF009520">
    <property type="entry name" value="PRK12881.1"/>
    <property type="match status" value="1"/>
</dbReference>
<comment type="similarity">
    <text evidence="2 7">Belongs to the aconitase/IPM isomerase family.</text>
</comment>
<evidence type="ECO:0000256" key="3">
    <source>
        <dbReference type="ARBA" id="ARBA00022723"/>
    </source>
</evidence>
<evidence type="ECO:0000256" key="2">
    <source>
        <dbReference type="ARBA" id="ARBA00007185"/>
    </source>
</evidence>
<dbReference type="SUPFAM" id="SSF52016">
    <property type="entry name" value="LeuD/IlvD-like"/>
    <property type="match status" value="1"/>
</dbReference>